<organism evidence="1 2">
    <name type="scientific">Candidatus Gemmiger excrementavium</name>
    <dbReference type="NCBI Taxonomy" id="2838608"/>
    <lineage>
        <taxon>Bacteria</taxon>
        <taxon>Bacillati</taxon>
        <taxon>Bacillota</taxon>
        <taxon>Clostridia</taxon>
        <taxon>Eubacteriales</taxon>
        <taxon>Gemmiger</taxon>
    </lineage>
</organism>
<evidence type="ECO:0000313" key="1">
    <source>
        <dbReference type="EMBL" id="HIZ48320.1"/>
    </source>
</evidence>
<dbReference type="EMBL" id="DXBO01000096">
    <property type="protein sequence ID" value="HIZ48320.1"/>
    <property type="molecule type" value="Genomic_DNA"/>
</dbReference>
<dbReference type="AlphaFoldDB" id="A0A9D2JF91"/>
<protein>
    <submittedName>
        <fullName evidence="1">Uncharacterized protein</fullName>
    </submittedName>
</protein>
<evidence type="ECO:0000313" key="2">
    <source>
        <dbReference type="Proteomes" id="UP000824031"/>
    </source>
</evidence>
<dbReference type="Proteomes" id="UP000824031">
    <property type="component" value="Unassembled WGS sequence"/>
</dbReference>
<reference evidence="1" key="2">
    <citation type="submission" date="2021-04" db="EMBL/GenBank/DDBJ databases">
        <authorList>
            <person name="Gilroy R."/>
        </authorList>
    </citation>
    <scope>NUCLEOTIDE SEQUENCE</scope>
    <source>
        <strain evidence="1">3436</strain>
    </source>
</reference>
<gene>
    <name evidence="1" type="ORF">H9810_06370</name>
</gene>
<accession>A0A9D2JF91</accession>
<reference evidence="1" key="1">
    <citation type="journal article" date="2021" name="PeerJ">
        <title>Extensive microbial diversity within the chicken gut microbiome revealed by metagenomics and culture.</title>
        <authorList>
            <person name="Gilroy R."/>
            <person name="Ravi A."/>
            <person name="Getino M."/>
            <person name="Pursley I."/>
            <person name="Horton D.L."/>
            <person name="Alikhan N.F."/>
            <person name="Baker D."/>
            <person name="Gharbi K."/>
            <person name="Hall N."/>
            <person name="Watson M."/>
            <person name="Adriaenssens E.M."/>
            <person name="Foster-Nyarko E."/>
            <person name="Jarju S."/>
            <person name="Secka A."/>
            <person name="Antonio M."/>
            <person name="Oren A."/>
            <person name="Chaudhuri R.R."/>
            <person name="La Ragione R."/>
            <person name="Hildebrand F."/>
            <person name="Pallen M.J."/>
        </authorList>
    </citation>
    <scope>NUCLEOTIDE SEQUENCE</scope>
    <source>
        <strain evidence="1">3436</strain>
    </source>
</reference>
<proteinExistence type="predicted"/>
<sequence length="186" mass="20700">MTEESKVPRLDRPLRADEVVVQVLDVTKDWARVRLWPKVDAVRSILEEYDSVCAISYAVRHYSCGRALYCGVGLASNTADELVYRDACAISTYHVTGDPAQDECDSSFLAAASLWGVALPVLRMPFMRLSAEQVHIIPDALPGSDRIKGYVMDDVLTCTELGYENGDLTLVQFTKPNGKKLLWQKS</sequence>
<comment type="caution">
    <text evidence="1">The sequence shown here is derived from an EMBL/GenBank/DDBJ whole genome shotgun (WGS) entry which is preliminary data.</text>
</comment>
<name>A0A9D2JF91_9FIRM</name>